<evidence type="ECO:0000256" key="3">
    <source>
        <dbReference type="ARBA" id="ARBA00022741"/>
    </source>
</evidence>
<keyword evidence="3" id="KW-0547">Nucleotide-binding</keyword>
<keyword evidence="4" id="KW-0067">ATP-binding</keyword>
<dbReference type="SMART" id="SM00382">
    <property type="entry name" value="AAA"/>
    <property type="match status" value="1"/>
</dbReference>
<evidence type="ECO:0000256" key="2">
    <source>
        <dbReference type="ARBA" id="ARBA00022448"/>
    </source>
</evidence>
<dbReference type="Gene3D" id="3.40.50.300">
    <property type="entry name" value="P-loop containing nucleotide triphosphate hydrolases"/>
    <property type="match status" value="2"/>
</dbReference>
<comment type="similarity">
    <text evidence="1">Belongs to the ABC transporter superfamily.</text>
</comment>
<dbReference type="GO" id="GO:0016020">
    <property type="term" value="C:membrane"/>
    <property type="evidence" value="ECO:0007669"/>
    <property type="project" value="InterPro"/>
</dbReference>
<evidence type="ECO:0000313" key="8">
    <source>
        <dbReference type="EMBL" id="SSA50721.1"/>
    </source>
</evidence>
<dbReference type="GO" id="GO:0016887">
    <property type="term" value="F:ATP hydrolysis activity"/>
    <property type="evidence" value="ECO:0007669"/>
    <property type="project" value="InterPro"/>
</dbReference>
<reference evidence="8 10" key="1">
    <citation type="submission" date="2016-10" db="EMBL/GenBank/DDBJ databases">
        <authorList>
            <person name="Cai Z."/>
        </authorList>
    </citation>
    <scope>NUCLEOTIDE SEQUENCE [LARGE SCALE GENOMIC DNA]</scope>
    <source>
        <strain evidence="8 10">DSM 25227</strain>
    </source>
</reference>
<dbReference type="EMBL" id="QGDJ01000015">
    <property type="protein sequence ID" value="PWJ12913.1"/>
    <property type="molecule type" value="Genomic_DNA"/>
</dbReference>
<dbReference type="CDD" id="cd03220">
    <property type="entry name" value="ABC_KpsT_Wzt"/>
    <property type="match status" value="1"/>
</dbReference>
<dbReference type="SUPFAM" id="SSF52540">
    <property type="entry name" value="P-loop containing nucleoside triphosphate hydrolases"/>
    <property type="match status" value="1"/>
</dbReference>
<dbReference type="InterPro" id="IPR003439">
    <property type="entry name" value="ABC_transporter-like_ATP-bd"/>
</dbReference>
<reference evidence="7 9" key="2">
    <citation type="submission" date="2018-03" db="EMBL/GenBank/DDBJ databases">
        <title>Genomic Encyclopedia of Archaeal and Bacterial Type Strains, Phase II (KMG-II): from individual species to whole genera.</title>
        <authorList>
            <person name="Goeker M."/>
        </authorList>
    </citation>
    <scope>NUCLEOTIDE SEQUENCE [LARGE SCALE GENOMIC DNA]</scope>
    <source>
        <strain evidence="7 9">DSM 25227</strain>
    </source>
</reference>
<dbReference type="GO" id="GO:0005524">
    <property type="term" value="F:ATP binding"/>
    <property type="evidence" value="ECO:0007669"/>
    <property type="project" value="UniProtKB-KW"/>
</dbReference>
<dbReference type="InterPro" id="IPR050683">
    <property type="entry name" value="Bact_Polysacc_Export_ATP-bd"/>
</dbReference>
<dbReference type="Proteomes" id="UP000251571">
    <property type="component" value="Unassembled WGS sequence"/>
</dbReference>
<dbReference type="Proteomes" id="UP000245839">
    <property type="component" value="Unassembled WGS sequence"/>
</dbReference>
<dbReference type="InterPro" id="IPR003593">
    <property type="entry name" value="AAA+_ATPase"/>
</dbReference>
<evidence type="ECO:0000313" key="10">
    <source>
        <dbReference type="Proteomes" id="UP000251571"/>
    </source>
</evidence>
<keyword evidence="2" id="KW-0813">Transport</keyword>
<keyword evidence="9" id="KW-1185">Reference proteome</keyword>
<dbReference type="EMBL" id="UETC01000015">
    <property type="protein sequence ID" value="SSA50721.1"/>
    <property type="molecule type" value="Genomic_DNA"/>
</dbReference>
<sequence length="547" mass="60077">MIVLDHLTKTFVMHGHRKTVADNLNVTFPTGVSVGLLGANGAGKSTLLKLIAGTSAPTSGRVLSTGSVSFPVGLASSLHADLTGAQNTRFVARIYGADTDALMDWVEEFAELGEHFHLPVRSYSSGMRGRLSFGINMGLAFDTYLIDEITAVGDAAFKRKSSDVFHARMETAGAIFVSHSISSIRELCEAGALLENGKLHYYDDVEEAIERYLVSLDPDRAHPVRTPKGERSKTRFPDEARMLYLMGLPATHASWVTDCLRRFRACHFGPTHMIHYFDVRAGRSDLIFTNRTRSLEELAARFANEAPAARAKTLGLMGRISDLLKIHAAPRTGEGRHNAYLDYLTTRFSGQAIICDPTPDYARLGEADFTEMAEIGDAGFCVVLRDPVDRLWESLCMDLPREERRLKACLAAAQELVEAGPVRTMARQPYANYARLLEVMDATVAKARQIVLFHERLADPARREAELARVTSAYDLPDIPPPRLAEMGPSPRIPDLPEEMAAALTDLLAPQYAAMRARFGDALPAEWRPPGPAERALAETASPQAAE</sequence>
<dbReference type="InterPro" id="IPR015860">
    <property type="entry name" value="ABC_transpr_TagH-like"/>
</dbReference>
<dbReference type="AlphaFoldDB" id="A0A2Y9B2P5"/>
<feature type="region of interest" description="Disordered" evidence="5">
    <location>
        <begin position="523"/>
        <end position="547"/>
    </location>
</feature>
<organism evidence="8 10">
    <name type="scientific">Jannaschia seohaensis</name>
    <dbReference type="NCBI Taxonomy" id="475081"/>
    <lineage>
        <taxon>Bacteria</taxon>
        <taxon>Pseudomonadati</taxon>
        <taxon>Pseudomonadota</taxon>
        <taxon>Alphaproteobacteria</taxon>
        <taxon>Rhodobacterales</taxon>
        <taxon>Roseobacteraceae</taxon>
        <taxon>Jannaschia</taxon>
    </lineage>
</organism>
<evidence type="ECO:0000256" key="4">
    <source>
        <dbReference type="ARBA" id="ARBA00022840"/>
    </source>
</evidence>
<dbReference type="PANTHER" id="PTHR46743:SF2">
    <property type="entry name" value="TEICHOIC ACIDS EXPORT ATP-BINDING PROTEIN TAGH"/>
    <property type="match status" value="1"/>
</dbReference>
<dbReference type="PROSITE" id="PS50893">
    <property type="entry name" value="ABC_TRANSPORTER_2"/>
    <property type="match status" value="1"/>
</dbReference>
<evidence type="ECO:0000313" key="9">
    <source>
        <dbReference type="Proteomes" id="UP000245839"/>
    </source>
</evidence>
<feature type="domain" description="ABC transporter" evidence="6">
    <location>
        <begin position="2"/>
        <end position="221"/>
    </location>
</feature>
<gene>
    <name evidence="7" type="ORF">BCF38_11549</name>
    <name evidence="8" type="ORF">SAMN05421539_11549</name>
</gene>
<proteinExistence type="inferred from homology"/>
<accession>A0A2Y9B2P5</accession>
<dbReference type="Pfam" id="PF00005">
    <property type="entry name" value="ABC_tran"/>
    <property type="match status" value="1"/>
</dbReference>
<evidence type="ECO:0000256" key="5">
    <source>
        <dbReference type="SAM" id="MobiDB-lite"/>
    </source>
</evidence>
<protein>
    <submittedName>
        <fullName evidence="7">ABC-type polysaccharide/polyol phosphate transport system ATPase subunit</fullName>
    </submittedName>
    <submittedName>
        <fullName evidence="8">ABC-type polysaccharide/polyol phosphate transport system, ATPase component</fullName>
    </submittedName>
</protein>
<dbReference type="GO" id="GO:0140359">
    <property type="term" value="F:ABC-type transporter activity"/>
    <property type="evidence" value="ECO:0007669"/>
    <property type="project" value="InterPro"/>
</dbReference>
<evidence type="ECO:0000259" key="6">
    <source>
        <dbReference type="PROSITE" id="PS50893"/>
    </source>
</evidence>
<name>A0A2Y9B2P5_9RHOB</name>
<dbReference type="InterPro" id="IPR027417">
    <property type="entry name" value="P-loop_NTPase"/>
</dbReference>
<evidence type="ECO:0000313" key="7">
    <source>
        <dbReference type="EMBL" id="PWJ12913.1"/>
    </source>
</evidence>
<dbReference type="PANTHER" id="PTHR46743">
    <property type="entry name" value="TEICHOIC ACIDS EXPORT ATP-BINDING PROTEIN TAGH"/>
    <property type="match status" value="1"/>
</dbReference>
<evidence type="ECO:0000256" key="1">
    <source>
        <dbReference type="ARBA" id="ARBA00005417"/>
    </source>
</evidence>